<evidence type="ECO:0000313" key="1">
    <source>
        <dbReference type="EMBL" id="AWT47970.1"/>
    </source>
</evidence>
<dbReference type="OrthoDB" id="4326630at2"/>
<proteinExistence type="predicted"/>
<dbReference type="EMBL" id="CP029788">
    <property type="protein sequence ID" value="AWT47970.1"/>
    <property type="molecule type" value="Genomic_DNA"/>
</dbReference>
<dbReference type="AlphaFoldDB" id="A0A2U9PDM1"/>
<name>A0A2U9PDM1_STRAS</name>
<dbReference type="Proteomes" id="UP000247634">
    <property type="component" value="Chromosome"/>
</dbReference>
<keyword evidence="2" id="KW-1185">Reference proteome</keyword>
<evidence type="ECO:0000313" key="2">
    <source>
        <dbReference type="Proteomes" id="UP000247634"/>
    </source>
</evidence>
<sequence length="174" mass="19095">MPDVYEIMLDAELSKAFDVWSGYLNARTGEDPEVRAQLGALLESARTAAAEGDPAYARTLLGEMYDEARDAGLAFAPVEPDPCAADCQARDYAKDELRQVLPLQLREDLDSVALYLRVTGRRLRAAPGLDAATREDILYVCARAGMALDLAHLTAARRELERLEAIARRCGVEP</sequence>
<protein>
    <submittedName>
        <fullName evidence="1">Uncharacterized protein</fullName>
    </submittedName>
</protein>
<reference evidence="1 2" key="1">
    <citation type="submission" date="2018-06" db="EMBL/GenBank/DDBJ databases">
        <title>The complete genome sequence of a nosiheptide producer Streptomyces actuosus ATCC 25421: deducing the ability of producing a new class III lantibiotics.</title>
        <authorList>
            <person name="Liu W."/>
            <person name="Sun F."/>
            <person name="Hu Y."/>
        </authorList>
    </citation>
    <scope>NUCLEOTIDE SEQUENCE [LARGE SCALE GENOMIC DNA]</scope>
    <source>
        <strain evidence="1 2">ATCC 25421</strain>
    </source>
</reference>
<accession>A0A2U9PDM1</accession>
<dbReference type="KEGG" id="sact:DMT42_36120"/>
<organism evidence="1 2">
    <name type="scientific">Streptomyces actuosus</name>
    <dbReference type="NCBI Taxonomy" id="1885"/>
    <lineage>
        <taxon>Bacteria</taxon>
        <taxon>Bacillati</taxon>
        <taxon>Actinomycetota</taxon>
        <taxon>Actinomycetes</taxon>
        <taxon>Kitasatosporales</taxon>
        <taxon>Streptomycetaceae</taxon>
        <taxon>Streptomyces</taxon>
    </lineage>
</organism>
<gene>
    <name evidence="1" type="ORF">DMT42_36120</name>
</gene>